<feature type="coiled-coil region" evidence="2">
    <location>
        <begin position="193"/>
        <end position="227"/>
    </location>
</feature>
<evidence type="ECO:0008006" key="6">
    <source>
        <dbReference type="Google" id="ProtNLM"/>
    </source>
</evidence>
<dbReference type="GO" id="GO:0006310">
    <property type="term" value="P:DNA recombination"/>
    <property type="evidence" value="ECO:0007669"/>
    <property type="project" value="InterPro"/>
</dbReference>
<name>A0A0V8JAA3_9BACI</name>
<dbReference type="RefSeq" id="WP_062687457.1">
    <property type="nucleotide sequence ID" value="NZ_KQ758745.1"/>
</dbReference>
<evidence type="ECO:0000313" key="4">
    <source>
        <dbReference type="EMBL" id="KSU83998.1"/>
    </source>
</evidence>
<dbReference type="Proteomes" id="UP000053681">
    <property type="component" value="Unassembled WGS sequence"/>
</dbReference>
<dbReference type="InterPro" id="IPR001668">
    <property type="entry name" value="Mob_Pre"/>
</dbReference>
<feature type="compositionally biased region" description="Basic and acidic residues" evidence="3">
    <location>
        <begin position="382"/>
        <end position="392"/>
    </location>
</feature>
<reference evidence="4 5" key="1">
    <citation type="submission" date="2015-11" db="EMBL/GenBank/DDBJ databases">
        <title>Bacillus caseinolyticus sp nov.</title>
        <authorList>
            <person name="Dastager S.G."/>
            <person name="Mawlankar R."/>
        </authorList>
    </citation>
    <scope>NUCLEOTIDE SEQUENCE [LARGE SCALE GENOMIC DNA]</scope>
    <source>
        <strain evidence="4 5">SGD-V-76</strain>
    </source>
</reference>
<comment type="caution">
    <text evidence="4">The sequence shown here is derived from an EMBL/GenBank/DDBJ whole genome shotgun (WGS) entry which is preliminary data.</text>
</comment>
<protein>
    <recommendedName>
        <fullName evidence="6">Plasmid recombination enzyme</fullName>
    </recommendedName>
</protein>
<comment type="similarity">
    <text evidence="1">Belongs to the plasmid mobilization pre family.</text>
</comment>
<dbReference type="Pfam" id="PF01076">
    <property type="entry name" value="Mob_Pre"/>
    <property type="match status" value="1"/>
</dbReference>
<proteinExistence type="inferred from homology"/>
<evidence type="ECO:0000313" key="5">
    <source>
        <dbReference type="Proteomes" id="UP000053681"/>
    </source>
</evidence>
<sequence>MSFAICRMEKMKSHDLKGMQFHNQRERESKTNPDIDKKRSHLNYDLVNPDKIDYNKRVKEIIESQKTGTRKTRKDAVLVNELLITSDRVFFDRLNPAEEKQFFEESYKLFADRYGEKNIAYAMVHMDEKTPHMHLGVVPMRDGKLQGKHVFDRNELRWIQDEFPKHLQKQGFDVERGEKGSNREHLTTQQFKAKTLKEQVERLESSLSEKQAAKQEIETSINEIEHRLSDLGKSLDQVKKVDEIDVKLEKKMGLFASDRVILERKDFEGIETLAKASEALKMENRQLKIENQKLHDGKDKLIMERDLVRNENMELKKENKQLKKENDFLKGTLERVKELYQEKLPELAKMVGYVKASFLDKAKEKLLKRYFTDDNEIKGAQKFALDKQEQEKQIQSTRKRNRDREGGLER</sequence>
<dbReference type="AlphaFoldDB" id="A0A0V8JAA3"/>
<dbReference type="NCBIfam" id="NF041497">
    <property type="entry name" value="MobV"/>
    <property type="match status" value="1"/>
</dbReference>
<feature type="coiled-coil region" evidence="2">
    <location>
        <begin position="270"/>
        <end position="339"/>
    </location>
</feature>
<dbReference type="CDD" id="cd17242">
    <property type="entry name" value="MobM_relaxase"/>
    <property type="match status" value="1"/>
</dbReference>
<gene>
    <name evidence="4" type="ORF">AS180_20990</name>
</gene>
<evidence type="ECO:0000256" key="1">
    <source>
        <dbReference type="ARBA" id="ARBA00010657"/>
    </source>
</evidence>
<feature type="region of interest" description="Disordered" evidence="3">
    <location>
        <begin position="382"/>
        <end position="410"/>
    </location>
</feature>
<dbReference type="GO" id="GO:0003677">
    <property type="term" value="F:DNA binding"/>
    <property type="evidence" value="ECO:0007669"/>
    <property type="project" value="InterPro"/>
</dbReference>
<dbReference type="EMBL" id="LNQP01000131">
    <property type="protein sequence ID" value="KSU83998.1"/>
    <property type="molecule type" value="Genomic_DNA"/>
</dbReference>
<evidence type="ECO:0000256" key="3">
    <source>
        <dbReference type="SAM" id="MobiDB-lite"/>
    </source>
</evidence>
<organism evidence="4 5">
    <name type="scientific">Priestia veravalensis</name>
    <dbReference type="NCBI Taxonomy" id="1414648"/>
    <lineage>
        <taxon>Bacteria</taxon>
        <taxon>Bacillati</taxon>
        <taxon>Bacillota</taxon>
        <taxon>Bacilli</taxon>
        <taxon>Bacillales</taxon>
        <taxon>Bacillaceae</taxon>
        <taxon>Priestia</taxon>
    </lineage>
</organism>
<keyword evidence="2" id="KW-0175">Coiled coil</keyword>
<dbReference type="Gene3D" id="3.30.930.30">
    <property type="match status" value="1"/>
</dbReference>
<keyword evidence="5" id="KW-1185">Reference proteome</keyword>
<accession>A0A0V8JAA3</accession>
<evidence type="ECO:0000256" key="2">
    <source>
        <dbReference type="SAM" id="Coils"/>
    </source>
</evidence>